<dbReference type="GO" id="GO:0008235">
    <property type="term" value="F:metalloexopeptidase activity"/>
    <property type="evidence" value="ECO:0007669"/>
    <property type="project" value="UniProtKB-ARBA"/>
</dbReference>
<sequence length="361" mass="39860">MDVQGRIERLLARLAQENVDAFLVMRPENRFYLSGFTGSAGALMVTPRQVYFMADFRYFEQAREQCPLCQVVGFKESLYDALAEKLPRWGVSRLGCEGDFLTYKQVVTLQEKLENIQVTPLYGLVEELRQVKDPGEIELLSRAVALADRAFEHILDYLKPGVTEWDVAVELECFMRRLGARKSAFDTIVASGPRGALPHGVASHRVIREGDLVTMDFGCLYEGYNSDLTRTVVVVGSPHPRQKEIYDLVLAAQRAALAAVRAGVKACEVDRAAREVIASAGYGENFGHSTGHGVGLAVHEDPSVSKKNETVLQPGMVITVEPGIYLPGWGGVRIEDMVVVEEQGCRILTRAPKDPLPVVPV</sequence>
<keyword evidence="6" id="KW-0031">Aminopeptidase</keyword>
<dbReference type="PANTHER" id="PTHR46112">
    <property type="entry name" value="AMINOPEPTIDASE"/>
    <property type="match status" value="1"/>
</dbReference>
<accession>A0A1M6GIC1</accession>
<comment type="similarity">
    <text evidence="1">Belongs to the peptidase M24B family.</text>
</comment>
<keyword evidence="3" id="KW-0378">Hydrolase</keyword>
<keyword evidence="6" id="KW-0645">Protease</keyword>
<keyword evidence="7" id="KW-1185">Reference proteome</keyword>
<dbReference type="RefSeq" id="WP_072868891.1">
    <property type="nucleotide sequence ID" value="NZ_FQZM01000019.1"/>
</dbReference>
<dbReference type="GO" id="GO:0004177">
    <property type="term" value="F:aminopeptidase activity"/>
    <property type="evidence" value="ECO:0007669"/>
    <property type="project" value="UniProtKB-KW"/>
</dbReference>
<organism evidence="6 7">
    <name type="scientific">Desulfofundulus thermosubterraneus DSM 16057</name>
    <dbReference type="NCBI Taxonomy" id="1121432"/>
    <lineage>
        <taxon>Bacteria</taxon>
        <taxon>Bacillati</taxon>
        <taxon>Bacillota</taxon>
        <taxon>Clostridia</taxon>
        <taxon>Eubacteriales</taxon>
        <taxon>Peptococcaceae</taxon>
        <taxon>Desulfofundulus</taxon>
    </lineage>
</organism>
<evidence type="ECO:0000256" key="2">
    <source>
        <dbReference type="ARBA" id="ARBA00022723"/>
    </source>
</evidence>
<dbReference type="FunFam" id="3.90.230.10:FF:000014">
    <property type="entry name" value="Aminopeptidase P family protein"/>
    <property type="match status" value="1"/>
</dbReference>
<dbReference type="STRING" id="1121432.SAMN02745219_01744"/>
<dbReference type="Pfam" id="PF01321">
    <property type="entry name" value="Creatinase_N"/>
    <property type="match status" value="1"/>
</dbReference>
<evidence type="ECO:0000256" key="1">
    <source>
        <dbReference type="ARBA" id="ARBA00008766"/>
    </source>
</evidence>
<dbReference type="InterPro" id="IPR050659">
    <property type="entry name" value="Peptidase_M24B"/>
</dbReference>
<dbReference type="OrthoDB" id="9806388at2"/>
<dbReference type="InterPro" id="IPR000587">
    <property type="entry name" value="Creatinase_N"/>
</dbReference>
<reference evidence="7" key="1">
    <citation type="submission" date="2016-11" db="EMBL/GenBank/DDBJ databases">
        <authorList>
            <person name="Varghese N."/>
            <person name="Submissions S."/>
        </authorList>
    </citation>
    <scope>NUCLEOTIDE SEQUENCE [LARGE SCALE GENOMIC DNA]</scope>
    <source>
        <strain evidence="7">DSM 16057</strain>
    </source>
</reference>
<dbReference type="PANTHER" id="PTHR46112:SF3">
    <property type="entry name" value="AMINOPEPTIDASE YPDF"/>
    <property type="match status" value="1"/>
</dbReference>
<dbReference type="AlphaFoldDB" id="A0A1M6GIC1"/>
<dbReference type="Pfam" id="PF00557">
    <property type="entry name" value="Peptidase_M24"/>
    <property type="match status" value="1"/>
</dbReference>
<dbReference type="Gene3D" id="3.90.230.10">
    <property type="entry name" value="Creatinase/methionine aminopeptidase superfamily"/>
    <property type="match status" value="1"/>
</dbReference>
<dbReference type="InterPro" id="IPR029149">
    <property type="entry name" value="Creatin/AminoP/Spt16_N"/>
</dbReference>
<proteinExistence type="inferred from homology"/>
<dbReference type="CDD" id="cd01092">
    <property type="entry name" value="APP-like"/>
    <property type="match status" value="1"/>
</dbReference>
<feature type="domain" description="Peptidase M24" evidence="4">
    <location>
        <begin position="139"/>
        <end position="342"/>
    </location>
</feature>
<feature type="domain" description="Creatinase N-terminal" evidence="5">
    <location>
        <begin position="6"/>
        <end position="131"/>
    </location>
</feature>
<dbReference type="GO" id="GO:0046872">
    <property type="term" value="F:metal ion binding"/>
    <property type="evidence" value="ECO:0007669"/>
    <property type="project" value="UniProtKB-KW"/>
</dbReference>
<dbReference type="PRINTS" id="PR00599">
    <property type="entry name" value="MAPEPTIDASE"/>
</dbReference>
<evidence type="ECO:0000313" key="6">
    <source>
        <dbReference type="EMBL" id="SHJ09673.1"/>
    </source>
</evidence>
<evidence type="ECO:0000313" key="7">
    <source>
        <dbReference type="Proteomes" id="UP000184529"/>
    </source>
</evidence>
<dbReference type="InterPro" id="IPR000994">
    <property type="entry name" value="Pept_M24"/>
</dbReference>
<dbReference type="InterPro" id="IPR036005">
    <property type="entry name" value="Creatinase/aminopeptidase-like"/>
</dbReference>
<evidence type="ECO:0000259" key="5">
    <source>
        <dbReference type="Pfam" id="PF01321"/>
    </source>
</evidence>
<dbReference type="InterPro" id="IPR001714">
    <property type="entry name" value="Pept_M24_MAP"/>
</dbReference>
<keyword evidence="2" id="KW-0479">Metal-binding</keyword>
<dbReference type="PROSITE" id="PS00491">
    <property type="entry name" value="PROLINE_PEPTIDASE"/>
    <property type="match status" value="1"/>
</dbReference>
<dbReference type="Gene3D" id="3.40.350.10">
    <property type="entry name" value="Creatinase/prolidase N-terminal domain"/>
    <property type="match status" value="1"/>
</dbReference>
<dbReference type="InterPro" id="IPR001131">
    <property type="entry name" value="Peptidase_M24B_aminopep-P_CS"/>
</dbReference>
<evidence type="ECO:0000259" key="4">
    <source>
        <dbReference type="Pfam" id="PF00557"/>
    </source>
</evidence>
<protein>
    <submittedName>
        <fullName evidence="6">Xaa-Pro aminopeptidase</fullName>
    </submittedName>
</protein>
<gene>
    <name evidence="6" type="ORF">SAMN02745219_01744</name>
</gene>
<name>A0A1M6GIC1_9FIRM</name>
<dbReference type="SUPFAM" id="SSF55920">
    <property type="entry name" value="Creatinase/aminopeptidase"/>
    <property type="match status" value="1"/>
</dbReference>
<dbReference type="EMBL" id="FQZM01000019">
    <property type="protein sequence ID" value="SHJ09673.1"/>
    <property type="molecule type" value="Genomic_DNA"/>
</dbReference>
<evidence type="ECO:0000256" key="3">
    <source>
        <dbReference type="ARBA" id="ARBA00022801"/>
    </source>
</evidence>
<dbReference type="Proteomes" id="UP000184529">
    <property type="component" value="Unassembled WGS sequence"/>
</dbReference>